<feature type="domain" description="Retrotransposon gag" evidence="2">
    <location>
        <begin position="44"/>
        <end position="133"/>
    </location>
</feature>
<dbReference type="Proteomes" id="UP001454036">
    <property type="component" value="Unassembled WGS sequence"/>
</dbReference>
<feature type="compositionally biased region" description="Pro residues" evidence="1">
    <location>
        <begin position="231"/>
        <end position="242"/>
    </location>
</feature>
<feature type="compositionally biased region" description="Basic and acidic residues" evidence="1">
    <location>
        <begin position="172"/>
        <end position="194"/>
    </location>
</feature>
<protein>
    <recommendedName>
        <fullName evidence="2">Retrotransposon gag domain-containing protein</fullName>
    </recommendedName>
</protein>
<dbReference type="AlphaFoldDB" id="A0AAV3QS85"/>
<keyword evidence="4" id="KW-1185">Reference proteome</keyword>
<evidence type="ECO:0000259" key="2">
    <source>
        <dbReference type="Pfam" id="PF03732"/>
    </source>
</evidence>
<organism evidence="3 4">
    <name type="scientific">Lithospermum erythrorhizon</name>
    <name type="common">Purple gromwell</name>
    <name type="synonym">Lithospermum officinale var. erythrorhizon</name>
    <dbReference type="NCBI Taxonomy" id="34254"/>
    <lineage>
        <taxon>Eukaryota</taxon>
        <taxon>Viridiplantae</taxon>
        <taxon>Streptophyta</taxon>
        <taxon>Embryophyta</taxon>
        <taxon>Tracheophyta</taxon>
        <taxon>Spermatophyta</taxon>
        <taxon>Magnoliopsida</taxon>
        <taxon>eudicotyledons</taxon>
        <taxon>Gunneridae</taxon>
        <taxon>Pentapetalae</taxon>
        <taxon>asterids</taxon>
        <taxon>lamiids</taxon>
        <taxon>Boraginales</taxon>
        <taxon>Boraginaceae</taxon>
        <taxon>Boraginoideae</taxon>
        <taxon>Lithospermeae</taxon>
        <taxon>Lithospermum</taxon>
    </lineage>
</organism>
<reference evidence="3 4" key="1">
    <citation type="submission" date="2024-01" db="EMBL/GenBank/DDBJ databases">
        <title>The complete chloroplast genome sequence of Lithospermum erythrorhizon: insights into the phylogenetic relationship among Boraginaceae species and the maternal lineages of purple gromwells.</title>
        <authorList>
            <person name="Okada T."/>
            <person name="Watanabe K."/>
        </authorList>
    </citation>
    <scope>NUCLEOTIDE SEQUENCE [LARGE SCALE GENOMIC DNA]</scope>
</reference>
<comment type="caution">
    <text evidence="3">The sequence shown here is derived from an EMBL/GenBank/DDBJ whole genome shotgun (WGS) entry which is preliminary data.</text>
</comment>
<dbReference type="PANTHER" id="PTHR33223">
    <property type="entry name" value="CCHC-TYPE DOMAIN-CONTAINING PROTEIN"/>
    <property type="match status" value="1"/>
</dbReference>
<accession>A0AAV3QS85</accession>
<dbReference type="EMBL" id="BAABME010022949">
    <property type="protein sequence ID" value="GAA0166972.1"/>
    <property type="molecule type" value="Genomic_DNA"/>
</dbReference>
<evidence type="ECO:0000313" key="3">
    <source>
        <dbReference type="EMBL" id="GAA0166972.1"/>
    </source>
</evidence>
<sequence length="328" mass="38278">MPVGMKLPSFNKFTGKTDLEEHIAKFQSQLSFQYPCSKVHGIAFPSSLAGPTLKWFNQFPKGCITFFEELKRQFTRTYVGSVRQDKHEHSLKTIKQRENEAISSFQDKFPTEFNLVLGADRKIAVITFVEGLKMSTFKKSLLKKRPSSLEDFNERAYKYIWIEETEKRAEKGRGKRPMEDTCRRRPEPKRRNALDRIPTPNRVRGKIEYLTPLNASARNVFMEIEDKRMLPRPPRQKTPPPQKQKGHEQLKEYVYKETQNVNKCFDRDRSRFPDDPPSVTGRVNFISRGRSWGGDSGVARRAYAKRDIYEVTSGVRPEFPDLFLRKGF</sequence>
<dbReference type="InterPro" id="IPR005162">
    <property type="entry name" value="Retrotrans_gag_dom"/>
</dbReference>
<dbReference type="PANTHER" id="PTHR33223:SF10">
    <property type="entry name" value="AMINOTRANSFERASE-LIKE PLANT MOBILE DOMAIN-CONTAINING PROTEIN"/>
    <property type="match status" value="1"/>
</dbReference>
<name>A0AAV3QS85_LITER</name>
<feature type="region of interest" description="Disordered" evidence="1">
    <location>
        <begin position="226"/>
        <end position="248"/>
    </location>
</feature>
<feature type="region of interest" description="Disordered" evidence="1">
    <location>
        <begin position="172"/>
        <end position="196"/>
    </location>
</feature>
<gene>
    <name evidence="3" type="ORF">LIER_40286</name>
</gene>
<evidence type="ECO:0000256" key="1">
    <source>
        <dbReference type="SAM" id="MobiDB-lite"/>
    </source>
</evidence>
<dbReference type="Pfam" id="PF03732">
    <property type="entry name" value="Retrotrans_gag"/>
    <property type="match status" value="1"/>
</dbReference>
<proteinExistence type="predicted"/>
<evidence type="ECO:0000313" key="4">
    <source>
        <dbReference type="Proteomes" id="UP001454036"/>
    </source>
</evidence>